<feature type="transmembrane region" description="Helical" evidence="6">
    <location>
        <begin position="145"/>
        <end position="173"/>
    </location>
</feature>
<feature type="transmembrane region" description="Helical" evidence="6">
    <location>
        <begin position="400"/>
        <end position="421"/>
    </location>
</feature>
<dbReference type="InterPro" id="IPR004896">
    <property type="entry name" value="PucC-rel"/>
</dbReference>
<feature type="transmembrane region" description="Helical" evidence="6">
    <location>
        <begin position="302"/>
        <end position="329"/>
    </location>
</feature>
<accession>A0ABT9G4G4</accession>
<evidence type="ECO:0000313" key="8">
    <source>
        <dbReference type="Proteomes" id="UP001235760"/>
    </source>
</evidence>
<dbReference type="Proteomes" id="UP001235760">
    <property type="component" value="Unassembled WGS sequence"/>
</dbReference>
<dbReference type="Gene3D" id="1.20.1250.20">
    <property type="entry name" value="MFS general substrate transporter like domains"/>
    <property type="match status" value="1"/>
</dbReference>
<keyword evidence="4 6" id="KW-1133">Transmembrane helix</keyword>
<proteinExistence type="inferred from homology"/>
<feature type="transmembrane region" description="Helical" evidence="6">
    <location>
        <begin position="373"/>
        <end position="393"/>
    </location>
</feature>
<protein>
    <submittedName>
        <fullName evidence="7">BCD family MFS transporter</fullName>
    </submittedName>
</protein>
<feature type="transmembrane region" description="Helical" evidence="6">
    <location>
        <begin position="71"/>
        <end position="91"/>
    </location>
</feature>
<evidence type="ECO:0000256" key="5">
    <source>
        <dbReference type="ARBA" id="ARBA00023136"/>
    </source>
</evidence>
<dbReference type="PANTHER" id="PTHR23538:SF1">
    <property type="entry name" value="44.5 KD BACTERIOCHLOROPHYLL SYNTHASE SUBUNIT"/>
    <property type="match status" value="1"/>
</dbReference>
<organism evidence="7 8">
    <name type="scientific">Leptothrix discophora</name>
    <dbReference type="NCBI Taxonomy" id="89"/>
    <lineage>
        <taxon>Bacteria</taxon>
        <taxon>Pseudomonadati</taxon>
        <taxon>Pseudomonadota</taxon>
        <taxon>Betaproteobacteria</taxon>
        <taxon>Burkholderiales</taxon>
        <taxon>Sphaerotilaceae</taxon>
        <taxon>Leptothrix</taxon>
    </lineage>
</organism>
<evidence type="ECO:0000256" key="3">
    <source>
        <dbReference type="ARBA" id="ARBA00022692"/>
    </source>
</evidence>
<evidence type="ECO:0000256" key="1">
    <source>
        <dbReference type="ARBA" id="ARBA00004141"/>
    </source>
</evidence>
<dbReference type="RefSeq" id="WP_305749928.1">
    <property type="nucleotide sequence ID" value="NZ_JAUZEE010000006.1"/>
</dbReference>
<comment type="subcellular location">
    <subcellularLocation>
        <location evidence="1">Membrane</location>
        <topology evidence="1">Multi-pass membrane protein</topology>
    </subcellularLocation>
</comment>
<dbReference type="InterPro" id="IPR026036">
    <property type="entry name" value="PucC"/>
</dbReference>
<keyword evidence="8" id="KW-1185">Reference proteome</keyword>
<evidence type="ECO:0000256" key="2">
    <source>
        <dbReference type="ARBA" id="ARBA00008412"/>
    </source>
</evidence>
<feature type="transmembrane region" description="Helical" evidence="6">
    <location>
        <begin position="341"/>
        <end position="361"/>
    </location>
</feature>
<sequence>MKASLPASLNTRLARQWSRLSPDVMPFADAVSASLPMSRLLRLALFQVSVGMAYALLVGTLNRVMILELGLSSWLVALMVALPLLAAPFRAVIGHRSDTHRSLLGWRRVPYLWLGTLLQFGGLAILPFSLILLSPDAGVSVAAQVVGHAAALGAFLLVGAGMQTTQTAGLALATDQATPETRPRVVAMMYVMLLLGMVGASGLFSLVLASYSPTRLVGVVQGAAVATLLLNLFALWKQEPRGARRAQPDEPDTPPAAREAFSTVWARYAAQPKTLRFLVALALGTAAFNMQDIVLEPYGGEILGLSVSATSLLTAVMALGSACAFLIATRVLRLGFDPYRLAAAGVLVGIVAFSAVVFAAPLGSGLLFRAGNFLIGLGSGLFALCTLVIAMGLKQDDGAGLALGAWGAVQATAGGVAVGLGGTLRDAVHLLGSQGWLGEAMSEPQVAYSVVYHTELALLFATLVAIGPLVRRHGRPHDPSPVPHQQRLGLAEFPG</sequence>
<dbReference type="CDD" id="cd06176">
    <property type="entry name" value="MFS_BCD_PucC-like"/>
    <property type="match status" value="1"/>
</dbReference>
<evidence type="ECO:0000256" key="4">
    <source>
        <dbReference type="ARBA" id="ARBA00022989"/>
    </source>
</evidence>
<evidence type="ECO:0000313" key="7">
    <source>
        <dbReference type="EMBL" id="MDP4301371.1"/>
    </source>
</evidence>
<feature type="transmembrane region" description="Helical" evidence="6">
    <location>
        <begin position="111"/>
        <end position="133"/>
    </location>
</feature>
<dbReference type="Pfam" id="PF03209">
    <property type="entry name" value="PUCC"/>
    <property type="match status" value="1"/>
</dbReference>
<feature type="transmembrane region" description="Helical" evidence="6">
    <location>
        <begin position="40"/>
        <end position="59"/>
    </location>
</feature>
<dbReference type="SUPFAM" id="SSF103473">
    <property type="entry name" value="MFS general substrate transporter"/>
    <property type="match status" value="1"/>
</dbReference>
<keyword evidence="3 6" id="KW-0812">Transmembrane</keyword>
<name>A0ABT9G4G4_LEPDI</name>
<evidence type="ECO:0000256" key="6">
    <source>
        <dbReference type="SAM" id="Phobius"/>
    </source>
</evidence>
<reference evidence="7 8" key="1">
    <citation type="submission" date="2023-08" db="EMBL/GenBank/DDBJ databases">
        <authorList>
            <person name="Roldan D.M."/>
            <person name="Menes R.J."/>
        </authorList>
    </citation>
    <scope>NUCLEOTIDE SEQUENCE [LARGE SCALE GENOMIC DNA]</scope>
    <source>
        <strain evidence="7 8">CCM 2812</strain>
    </source>
</reference>
<feature type="transmembrane region" description="Helical" evidence="6">
    <location>
        <begin position="185"/>
        <end position="210"/>
    </location>
</feature>
<comment type="caution">
    <text evidence="7">The sequence shown here is derived from an EMBL/GenBank/DDBJ whole genome shotgun (WGS) entry which is preliminary data.</text>
</comment>
<feature type="transmembrane region" description="Helical" evidence="6">
    <location>
        <begin position="450"/>
        <end position="470"/>
    </location>
</feature>
<keyword evidence="5 6" id="KW-0472">Membrane</keyword>
<comment type="similarity">
    <text evidence="2">Belongs to the PucC family.</text>
</comment>
<dbReference type="PANTHER" id="PTHR23538">
    <property type="entry name" value="44.5 KD BACTERIOCHLOROPHYLL SYNTHASE SUBUNIT"/>
    <property type="match status" value="1"/>
</dbReference>
<feature type="transmembrane region" description="Helical" evidence="6">
    <location>
        <begin position="216"/>
        <end position="236"/>
    </location>
</feature>
<feature type="transmembrane region" description="Helical" evidence="6">
    <location>
        <begin position="274"/>
        <end position="290"/>
    </location>
</feature>
<dbReference type="PIRSF" id="PIRSF016565">
    <property type="entry name" value="PucC"/>
    <property type="match status" value="1"/>
</dbReference>
<gene>
    <name evidence="7" type="ORF">Q8X39_12045</name>
</gene>
<dbReference type="InterPro" id="IPR036259">
    <property type="entry name" value="MFS_trans_sf"/>
</dbReference>
<dbReference type="EMBL" id="JAUZEE010000006">
    <property type="protein sequence ID" value="MDP4301371.1"/>
    <property type="molecule type" value="Genomic_DNA"/>
</dbReference>